<feature type="signal peptide" evidence="1">
    <location>
        <begin position="1"/>
        <end position="17"/>
    </location>
</feature>
<dbReference type="EMBL" id="CAJGYM010000016">
    <property type="protein sequence ID" value="CAD6190520.1"/>
    <property type="molecule type" value="Genomic_DNA"/>
</dbReference>
<accession>A0A8S1HBG1</accession>
<name>A0A8S1HBG1_9PELO</name>
<sequence>MLFINFWILSLCVITIAYQNQYPQNSPANYPESRSYHDFYDNNYNEPECGSCEDITVGVRGANQSLASADYTTDEHGCRKALFFCANSSLPLNFFAQNKLVAMGVNLQYYAKCSNGKWKTMNAWVQSLPLFRLNLQALHPVFLRRSQD</sequence>
<keyword evidence="1" id="KW-0732">Signal</keyword>
<comment type="caution">
    <text evidence="2">The sequence shown here is derived from an EMBL/GenBank/DDBJ whole genome shotgun (WGS) entry which is preliminary data.</text>
</comment>
<organism evidence="2 3">
    <name type="scientific">Caenorhabditis auriculariae</name>
    <dbReference type="NCBI Taxonomy" id="2777116"/>
    <lineage>
        <taxon>Eukaryota</taxon>
        <taxon>Metazoa</taxon>
        <taxon>Ecdysozoa</taxon>
        <taxon>Nematoda</taxon>
        <taxon>Chromadorea</taxon>
        <taxon>Rhabditida</taxon>
        <taxon>Rhabditina</taxon>
        <taxon>Rhabditomorpha</taxon>
        <taxon>Rhabditoidea</taxon>
        <taxon>Rhabditidae</taxon>
        <taxon>Peloderinae</taxon>
        <taxon>Caenorhabditis</taxon>
    </lineage>
</organism>
<evidence type="ECO:0000313" key="2">
    <source>
        <dbReference type="EMBL" id="CAD6190520.1"/>
    </source>
</evidence>
<dbReference type="AlphaFoldDB" id="A0A8S1HBG1"/>
<evidence type="ECO:0000256" key="1">
    <source>
        <dbReference type="SAM" id="SignalP"/>
    </source>
</evidence>
<reference evidence="2" key="1">
    <citation type="submission" date="2020-10" db="EMBL/GenBank/DDBJ databases">
        <authorList>
            <person name="Kikuchi T."/>
        </authorList>
    </citation>
    <scope>NUCLEOTIDE SEQUENCE</scope>
    <source>
        <strain evidence="2">NKZ352</strain>
    </source>
</reference>
<keyword evidence="3" id="KW-1185">Reference proteome</keyword>
<feature type="chain" id="PRO_5035879456" evidence="1">
    <location>
        <begin position="18"/>
        <end position="148"/>
    </location>
</feature>
<protein>
    <submittedName>
        <fullName evidence="2">Uncharacterized protein</fullName>
    </submittedName>
</protein>
<gene>
    <name evidence="2" type="ORF">CAUJ_LOCUS6439</name>
</gene>
<dbReference type="Proteomes" id="UP000835052">
    <property type="component" value="Unassembled WGS sequence"/>
</dbReference>
<evidence type="ECO:0000313" key="3">
    <source>
        <dbReference type="Proteomes" id="UP000835052"/>
    </source>
</evidence>
<proteinExistence type="predicted"/>